<protein>
    <submittedName>
        <fullName evidence="2">PadR family transcriptional regulator</fullName>
    </submittedName>
</protein>
<organism evidence="2 3">
    <name type="scientific">Halobacterium bonnevillei</name>
    <dbReference type="NCBI Taxonomy" id="2692200"/>
    <lineage>
        <taxon>Archaea</taxon>
        <taxon>Methanobacteriati</taxon>
        <taxon>Methanobacteriota</taxon>
        <taxon>Stenosarchaea group</taxon>
        <taxon>Halobacteria</taxon>
        <taxon>Halobacteriales</taxon>
        <taxon>Halobacteriaceae</taxon>
        <taxon>Halobacterium</taxon>
    </lineage>
</organism>
<dbReference type="InterPro" id="IPR036388">
    <property type="entry name" value="WH-like_DNA-bd_sf"/>
</dbReference>
<keyword evidence="3" id="KW-1185">Reference proteome</keyword>
<dbReference type="EMBL" id="WUUU01000009">
    <property type="protein sequence ID" value="MXR19582.1"/>
    <property type="molecule type" value="Genomic_DNA"/>
</dbReference>
<evidence type="ECO:0000313" key="3">
    <source>
        <dbReference type="Proteomes" id="UP000471521"/>
    </source>
</evidence>
<evidence type="ECO:0000259" key="1">
    <source>
        <dbReference type="Pfam" id="PF03551"/>
    </source>
</evidence>
<dbReference type="AlphaFoldDB" id="A0A6B0SL05"/>
<gene>
    <name evidence="2" type="ORF">GRX66_02785</name>
</gene>
<evidence type="ECO:0000313" key="2">
    <source>
        <dbReference type="EMBL" id="MXR19582.1"/>
    </source>
</evidence>
<reference evidence="2 3" key="1">
    <citation type="submission" date="2019-12" db="EMBL/GenBank/DDBJ databases">
        <title>Isolation and characterization of three novel carbon monoxide-oxidizing members of Halobacteria from salione crusts and soils.</title>
        <authorList>
            <person name="Myers M.R."/>
            <person name="King G.M."/>
        </authorList>
    </citation>
    <scope>NUCLEOTIDE SEQUENCE [LARGE SCALE GENOMIC DNA]</scope>
    <source>
        <strain evidence="2 3">PCN9</strain>
    </source>
</reference>
<dbReference type="InterPro" id="IPR036390">
    <property type="entry name" value="WH_DNA-bd_sf"/>
</dbReference>
<feature type="domain" description="Transcription regulator PadR N-terminal" evidence="1">
    <location>
        <begin position="20"/>
        <end position="79"/>
    </location>
</feature>
<accession>A0A6B0SL05</accession>
<dbReference type="Gene3D" id="1.10.10.10">
    <property type="entry name" value="Winged helix-like DNA-binding domain superfamily/Winged helix DNA-binding domain"/>
    <property type="match status" value="1"/>
</dbReference>
<dbReference type="OrthoDB" id="254610at2157"/>
<dbReference type="Proteomes" id="UP000471521">
    <property type="component" value="Unassembled WGS sequence"/>
</dbReference>
<dbReference type="Pfam" id="PF03551">
    <property type="entry name" value="PadR"/>
    <property type="match status" value="1"/>
</dbReference>
<dbReference type="SUPFAM" id="SSF46785">
    <property type="entry name" value="Winged helix' DNA-binding domain"/>
    <property type="match status" value="1"/>
</dbReference>
<name>A0A6B0SL05_9EURY</name>
<comment type="caution">
    <text evidence="2">The sequence shown here is derived from an EMBL/GenBank/DDBJ whole genome shotgun (WGS) entry which is preliminary data.</text>
</comment>
<sequence length="97" mass="11054">MPDLTALQRDILFAVAGLDSPNGQEIRRELAETQGRNVLSGHIYITLGQLVDKGLITKRARDGRSNEYSLTDRGDRWLRDRLQWEDAYVSLKRVEGV</sequence>
<dbReference type="RefSeq" id="WP_159525167.1">
    <property type="nucleotide sequence ID" value="NZ_WUUU01000009.1"/>
</dbReference>
<proteinExistence type="predicted"/>
<dbReference type="InterPro" id="IPR005149">
    <property type="entry name" value="Tscrpt_reg_PadR_N"/>
</dbReference>